<evidence type="ECO:0000256" key="1">
    <source>
        <dbReference type="SAM" id="Phobius"/>
    </source>
</evidence>
<dbReference type="GeneID" id="16994508"/>
<dbReference type="InterPro" id="IPR034032">
    <property type="entry name" value="Zn_MMP-like_bac"/>
</dbReference>
<dbReference type="Pfam" id="PF17148">
    <property type="entry name" value="DUF5117"/>
    <property type="match status" value="1"/>
</dbReference>
<dbReference type="PANTHER" id="PTHR38478:SF1">
    <property type="entry name" value="ZINC DEPENDENT METALLOPROTEASE DOMAIN LIPOPROTEIN"/>
    <property type="match status" value="1"/>
</dbReference>
<dbReference type="InterPro" id="IPR033413">
    <property type="entry name" value="DUF5117"/>
</dbReference>
<dbReference type="Proteomes" id="UP000007014">
    <property type="component" value="Chromosome 11"/>
</dbReference>
<dbReference type="InterPro" id="IPR024079">
    <property type="entry name" value="MetalloPept_cat_dom_sf"/>
</dbReference>
<dbReference type="Pfam" id="PF16313">
    <property type="entry name" value="DUF4953"/>
    <property type="match status" value="1"/>
</dbReference>
<evidence type="ECO:0000259" key="3">
    <source>
        <dbReference type="Pfam" id="PF17148"/>
    </source>
</evidence>
<dbReference type="PANTHER" id="PTHR38478">
    <property type="entry name" value="PEPTIDASE M1A AND M12B"/>
    <property type="match status" value="1"/>
</dbReference>
<evidence type="ECO:0000259" key="2">
    <source>
        <dbReference type="Pfam" id="PF16313"/>
    </source>
</evidence>
<evidence type="ECO:0000313" key="4">
    <source>
        <dbReference type="EMBL" id="BAM80516.1"/>
    </source>
</evidence>
<reference evidence="4 5" key="1">
    <citation type="journal article" date="2004" name="Nature">
        <title>Genome sequence of the ultrasmall unicellular red alga Cyanidioschyzon merolae 10D.</title>
        <authorList>
            <person name="Matsuzaki M."/>
            <person name="Misumi O."/>
            <person name="Shin-i T."/>
            <person name="Maruyama S."/>
            <person name="Takahara M."/>
            <person name="Miyagishima S."/>
            <person name="Mori T."/>
            <person name="Nishida K."/>
            <person name="Yagisawa F."/>
            <person name="Nishida K."/>
            <person name="Yoshida Y."/>
            <person name="Nishimura Y."/>
            <person name="Nakao S."/>
            <person name="Kobayashi T."/>
            <person name="Momoyama Y."/>
            <person name="Higashiyama T."/>
            <person name="Minoda A."/>
            <person name="Sano M."/>
            <person name="Nomoto H."/>
            <person name="Oishi K."/>
            <person name="Hayashi H."/>
            <person name="Ohta F."/>
            <person name="Nishizaka S."/>
            <person name="Haga S."/>
            <person name="Miura S."/>
            <person name="Morishita T."/>
            <person name="Kabeya Y."/>
            <person name="Terasawa K."/>
            <person name="Suzuki Y."/>
            <person name="Ishii Y."/>
            <person name="Asakawa S."/>
            <person name="Takano H."/>
            <person name="Ohta N."/>
            <person name="Kuroiwa H."/>
            <person name="Tanaka K."/>
            <person name="Shimizu N."/>
            <person name="Sugano S."/>
            <person name="Sato N."/>
            <person name="Nozaki H."/>
            <person name="Ogasawara N."/>
            <person name="Kohara Y."/>
            <person name="Kuroiwa T."/>
        </authorList>
    </citation>
    <scope>NUCLEOTIDE SEQUENCE [LARGE SCALE GENOMIC DNA]</scope>
    <source>
        <strain evidence="4 5">10D</strain>
    </source>
</reference>
<keyword evidence="1" id="KW-1133">Transmembrane helix</keyword>
<accession>M1US77</accession>
<dbReference type="SUPFAM" id="SSF55486">
    <property type="entry name" value="Metalloproteases ('zincins'), catalytic domain"/>
    <property type="match status" value="1"/>
</dbReference>
<dbReference type="CDD" id="cd04276">
    <property type="entry name" value="ZnMc_MMP_like_2"/>
    <property type="match status" value="1"/>
</dbReference>
<dbReference type="RefSeq" id="XP_005536552.1">
    <property type="nucleotide sequence ID" value="XM_005536495.1"/>
</dbReference>
<dbReference type="eggNOG" id="ENOG502RYE2">
    <property type="taxonomic scope" value="Eukaryota"/>
</dbReference>
<keyword evidence="5" id="KW-1185">Reference proteome</keyword>
<keyword evidence="1" id="KW-0812">Transmembrane</keyword>
<dbReference type="InterPro" id="IPR032534">
    <property type="entry name" value="EcxA_zinc-bd"/>
</dbReference>
<organism evidence="4 5">
    <name type="scientific">Cyanidioschyzon merolae (strain NIES-3377 / 10D)</name>
    <name type="common">Unicellular red alga</name>
    <dbReference type="NCBI Taxonomy" id="280699"/>
    <lineage>
        <taxon>Eukaryota</taxon>
        <taxon>Rhodophyta</taxon>
        <taxon>Bangiophyceae</taxon>
        <taxon>Cyanidiales</taxon>
        <taxon>Cyanidiaceae</taxon>
        <taxon>Cyanidioschyzon</taxon>
    </lineage>
</organism>
<feature type="domain" description="DUF5117" evidence="3">
    <location>
        <begin position="300"/>
        <end position="425"/>
    </location>
</feature>
<dbReference type="AlphaFoldDB" id="M1US77"/>
<proteinExistence type="predicted"/>
<evidence type="ECO:0000313" key="5">
    <source>
        <dbReference type="Proteomes" id="UP000007014"/>
    </source>
</evidence>
<feature type="domain" description="EcxA zinc-binding" evidence="2">
    <location>
        <begin position="612"/>
        <end position="967"/>
    </location>
</feature>
<dbReference type="STRING" id="280699.M1US77"/>
<dbReference type="EMBL" id="AP006493">
    <property type="protein sequence ID" value="BAM80516.1"/>
    <property type="molecule type" value="Genomic_DNA"/>
</dbReference>
<sequence length="1075" mass="119436">MPEPVDDALRRRLLQPESLRVEGLSRTQDAQLSDSLNDDEEIAVRFTGQSGSPQAQSGNLNRASAPFLGYFAEVSSATPRQAQHVQWKAARRRLVCILLVLVPVIVMIGIVASLRQYITEHGTESLVRKRLSHWGIAATVPLYSEKRWRRVWNATLTYTGQRGFFGVYIGSGASNSTLNKVWLEVPISELEQPFVIDSLITRGDAEAFMLHAPSNRAQENWFALRLGKPRPSWAVDLYRPQLGVRIQHNDSELAASYAAGTWTGWSKILRIVAVTYQDALSVNKTASFENVTDETKNLRLILDVTPWVSDGFAVLSEDAPAKLTAQTSSPAKAPWSYRVIAAKAYPGNVEIRVEAMFPQKEAASGWNPSGVSAAEISFQLVRLPSDSLPLRLADERIGYFTTSFLLLDHDEGIHERIDVINRRRLPTVFYIDPTVPSRWRLCLKRGVENWNLAFAQAGWNKSAARVEPAIRAVLPEDSDWPSDYDIGDIRFSTISWSPSLNSVFALGPSNIDPRTGEILNSNIIFTHGWIRSLMRQYTNLVAAQQRLTAPNDSSRLSGQRRSSEAYPMASVSTVRESPALRRVQLVDAARLDTAAFAILEVMALVSDVGDVPERFICDALIDTTMHEVGHALGLRHNFRASANVRWQDLSDPEYVERNGISSSVMDYLPILIFADSQKQTRYFQHVIGAYDILAIRYGYGGSERPTQLLEQLHSSSLSLRQAVDEALTEHRVELAPLAEQAVEAGLHFGTDEDDPSPNGVDVYVSQWDLSDDPLAYHENVRLVVGRALSSLRALVHERDLSWSDYSELVRYALFFGSRSALYATKFLGSIELRRGHPADIAPGRAARTVQVPRKPVDTETMQRALGLLRRLLSPLDHEAILGGGYPTWALDLVEPAGKCDGVVTHCLGTRPVSALTLLQQTRSQVLSLALHPQRLVWLQENALWGTASTLPLHTYLELLTNMFFDPKNVETSPEKFPLVRDAQVDYVLALRTSFLNMSTTSKGQGAVSAVAYELRRIHCLVRRMLEAPAPAAENTSSDTMHRAHLLGLSALLGDKFPPLDSPSLYGMLTVPCPTS</sequence>
<evidence type="ECO:0008006" key="6">
    <source>
        <dbReference type="Google" id="ProtNLM"/>
    </source>
</evidence>
<dbReference type="GO" id="GO:0008237">
    <property type="term" value="F:metallopeptidase activity"/>
    <property type="evidence" value="ECO:0007669"/>
    <property type="project" value="InterPro"/>
</dbReference>
<name>M1US77_CYAM1</name>
<dbReference type="KEGG" id="cme:CYME_CMK138C"/>
<keyword evidence="1" id="KW-0472">Membrane</keyword>
<reference evidence="4 5" key="2">
    <citation type="journal article" date="2007" name="BMC Biol.">
        <title>A 100%-complete sequence reveals unusually simple genomic features in the hot-spring red alga Cyanidioschyzon merolae.</title>
        <authorList>
            <person name="Nozaki H."/>
            <person name="Takano H."/>
            <person name="Misumi O."/>
            <person name="Terasawa K."/>
            <person name="Matsuzaki M."/>
            <person name="Maruyama S."/>
            <person name="Nishida K."/>
            <person name="Yagisawa F."/>
            <person name="Yoshida Y."/>
            <person name="Fujiwara T."/>
            <person name="Takio S."/>
            <person name="Tamura K."/>
            <person name="Chung S.J."/>
            <person name="Nakamura S."/>
            <person name="Kuroiwa H."/>
            <person name="Tanaka K."/>
            <person name="Sato N."/>
            <person name="Kuroiwa T."/>
        </authorList>
    </citation>
    <scope>NUCLEOTIDE SEQUENCE [LARGE SCALE GENOMIC DNA]</scope>
    <source>
        <strain evidence="4 5">10D</strain>
    </source>
</reference>
<feature type="transmembrane region" description="Helical" evidence="1">
    <location>
        <begin position="94"/>
        <end position="114"/>
    </location>
</feature>
<gene>
    <name evidence="4" type="ORF">CYME_CMK138C</name>
</gene>
<dbReference type="Gene3D" id="3.40.390.10">
    <property type="entry name" value="Collagenase (Catalytic Domain)"/>
    <property type="match status" value="1"/>
</dbReference>
<protein>
    <recommendedName>
        <fullName evidence="6">EcxA zinc-binding domain-containing protein</fullName>
    </recommendedName>
</protein>
<dbReference type="OrthoDB" id="406838at2759"/>